<accession>A0A0D0Y5P9</accession>
<dbReference type="PRINTS" id="PR00149">
    <property type="entry name" value="FUMRATELYASE"/>
</dbReference>
<reference evidence="4 5" key="1">
    <citation type="submission" date="2013-08" db="EMBL/GenBank/DDBJ databases">
        <title>Lactobacillus wasatchii sp. WDC04, a late gas producing bacteria isolated from aged chedder cheese.</title>
        <authorList>
            <person name="Oberg C.J."/>
            <person name="Culumber M."/>
            <person name="McMahon D.J."/>
            <person name="Broadbent J.R."/>
            <person name="Oberg T.S."/>
            <person name="Ortaki F."/>
        </authorList>
    </citation>
    <scope>NUCLEOTIDE SEQUENCE [LARGE SCALE GENOMIC DNA]</scope>
    <source>
        <strain evidence="4 5">WDC04</strain>
    </source>
</reference>
<evidence type="ECO:0000256" key="1">
    <source>
        <dbReference type="ARBA" id="ARBA00023239"/>
    </source>
</evidence>
<dbReference type="NCBIfam" id="NF008909">
    <property type="entry name" value="PRK12273.1"/>
    <property type="match status" value="1"/>
</dbReference>
<dbReference type="Gene3D" id="1.20.200.10">
    <property type="entry name" value="Fumarase/aspartase (Central domain)"/>
    <property type="match status" value="1"/>
</dbReference>
<dbReference type="Pfam" id="PF10415">
    <property type="entry name" value="FumaraseC_C"/>
    <property type="match status" value="1"/>
</dbReference>
<dbReference type="InterPro" id="IPR024083">
    <property type="entry name" value="Fumarase/histidase_N"/>
</dbReference>
<dbReference type="InterPro" id="IPR051546">
    <property type="entry name" value="Aspartate_Ammonia-Lyase"/>
</dbReference>
<dbReference type="PANTHER" id="PTHR42696">
    <property type="entry name" value="ASPARTATE AMMONIA-LYASE"/>
    <property type="match status" value="1"/>
</dbReference>
<dbReference type="PANTHER" id="PTHR42696:SF2">
    <property type="entry name" value="ASPARTATE AMMONIA-LYASE"/>
    <property type="match status" value="1"/>
</dbReference>
<dbReference type="EMBL" id="AWTT01000015">
    <property type="protein sequence ID" value="KIS03598.1"/>
    <property type="molecule type" value="Genomic_DNA"/>
</dbReference>
<evidence type="ECO:0000313" key="5">
    <source>
        <dbReference type="Proteomes" id="UP000032279"/>
    </source>
</evidence>
<dbReference type="EC" id="4.3.1.1" evidence="4"/>
<gene>
    <name evidence="4" type="primary">aspA</name>
    <name evidence="4" type="ORF">WDC_0835</name>
</gene>
<dbReference type="AlphaFoldDB" id="A0A0D0Y5P9"/>
<dbReference type="Gene3D" id="1.10.40.30">
    <property type="entry name" value="Fumarase/aspartase (C-terminal domain)"/>
    <property type="match status" value="1"/>
</dbReference>
<evidence type="ECO:0000313" key="4">
    <source>
        <dbReference type="EMBL" id="KIS03598.1"/>
    </source>
</evidence>
<proteinExistence type="predicted"/>
<evidence type="ECO:0000259" key="2">
    <source>
        <dbReference type="Pfam" id="PF00206"/>
    </source>
</evidence>
<dbReference type="InterPro" id="IPR008948">
    <property type="entry name" value="L-Aspartase-like"/>
</dbReference>
<dbReference type="Proteomes" id="UP000032279">
    <property type="component" value="Unassembled WGS sequence"/>
</dbReference>
<dbReference type="OrthoDB" id="9802809at2"/>
<protein>
    <submittedName>
        <fullName evidence="4">Aspartate ammonia-lyase</fullName>
        <ecNumber evidence="4">4.3.1.1</ecNumber>
    </submittedName>
</protein>
<keyword evidence="5" id="KW-1185">Reference proteome</keyword>
<dbReference type="GO" id="GO:0008797">
    <property type="term" value="F:aspartate ammonia-lyase activity"/>
    <property type="evidence" value="ECO:0007669"/>
    <property type="project" value="UniProtKB-EC"/>
</dbReference>
<dbReference type="InterPro" id="IPR022761">
    <property type="entry name" value="Fumarate_lyase_N"/>
</dbReference>
<evidence type="ECO:0000259" key="3">
    <source>
        <dbReference type="Pfam" id="PF10415"/>
    </source>
</evidence>
<comment type="caution">
    <text evidence="4">The sequence shown here is derived from an EMBL/GenBank/DDBJ whole genome shotgun (WGS) entry which is preliminary data.</text>
</comment>
<organism evidence="4 5">
    <name type="scientific">Paucilactobacillus wasatchensis</name>
    <dbReference type="NCBI Taxonomy" id="1335616"/>
    <lineage>
        <taxon>Bacteria</taxon>
        <taxon>Bacillati</taxon>
        <taxon>Bacillota</taxon>
        <taxon>Bacilli</taxon>
        <taxon>Lactobacillales</taxon>
        <taxon>Lactobacillaceae</taxon>
        <taxon>Paucilactobacillus</taxon>
    </lineage>
</organism>
<dbReference type="Pfam" id="PF00206">
    <property type="entry name" value="Lyase_1"/>
    <property type="match status" value="1"/>
</dbReference>
<dbReference type="PATRIC" id="fig|1335616.4.peg.835"/>
<keyword evidence="1 4" id="KW-0456">Lyase</keyword>
<dbReference type="GO" id="GO:0006099">
    <property type="term" value="P:tricarboxylic acid cycle"/>
    <property type="evidence" value="ECO:0007669"/>
    <property type="project" value="InterPro"/>
</dbReference>
<dbReference type="SUPFAM" id="SSF48557">
    <property type="entry name" value="L-aspartase-like"/>
    <property type="match status" value="1"/>
</dbReference>
<dbReference type="GO" id="GO:0006531">
    <property type="term" value="P:aspartate metabolic process"/>
    <property type="evidence" value="ECO:0007669"/>
    <property type="project" value="TreeGrafter"/>
</dbReference>
<dbReference type="InterPro" id="IPR000362">
    <property type="entry name" value="Fumarate_lyase_fam"/>
</dbReference>
<name>A0A0D0Y5P9_9LACO</name>
<dbReference type="CDD" id="cd01357">
    <property type="entry name" value="Aspartase"/>
    <property type="match status" value="1"/>
</dbReference>
<sequence length="464" mass="50672">MRIEQDCVGTLAVPDEAKYGIHSLRALQNFPISAEKTNLSIIYNLVAIKQAAAKVNMDAGTLAADKARAIIKAGDDVLAGKYDDQFIIPAIQGGAGTSTNMNVNEVLANVAKQYSHDYIHPNDDVNQSQSTNDTYPTAGKMALLQHLPKLLKELDRMQTCLILKADKFSNDIKVGRTQLQDAVPTTFGASFHAYYSMFKRDIKRIKTAGEDISVVNLGGTAIGTGLNTSSYYCHHIIEELNRISGFQLKSAADLIDATQNCDDFVEFSSALKAFAVDLIKFSNDLRLLSSGPQAGLGELKLPAKQAGSSIMPSKVNPVIPEVVNQVAFEVIGHDTTVMLAAQAGQLELNAFEPIILRDLLDGESMLTRAVNTLTKNCLQDIDVDREHSREEVENSAISATVLSPMLGYERSMKLIKQAVKEHHSVKQLLIAQHVLPLGTIDDLFSVDRLLNRNETEPKEHAASK</sequence>
<dbReference type="GO" id="GO:0005829">
    <property type="term" value="C:cytosol"/>
    <property type="evidence" value="ECO:0007669"/>
    <property type="project" value="TreeGrafter"/>
</dbReference>
<feature type="domain" description="Fumarase C C-terminal" evidence="3">
    <location>
        <begin position="399"/>
        <end position="450"/>
    </location>
</feature>
<dbReference type="STRING" id="1335616.WDC_0835"/>
<dbReference type="Gene3D" id="1.10.275.10">
    <property type="entry name" value="Fumarase/aspartase (N-terminal domain)"/>
    <property type="match status" value="1"/>
</dbReference>
<dbReference type="InterPro" id="IPR018951">
    <property type="entry name" value="Fumarase_C_C"/>
</dbReference>
<dbReference type="RefSeq" id="WP_082040914.1">
    <property type="nucleotide sequence ID" value="NZ_AWTT01000015.1"/>
</dbReference>
<feature type="domain" description="Fumarate lyase N-terminal" evidence="2">
    <location>
        <begin position="10"/>
        <end position="332"/>
    </location>
</feature>
<dbReference type="FunFam" id="1.20.200.10:FF:000001">
    <property type="entry name" value="Fumarate hydratase, mitochondrial"/>
    <property type="match status" value="1"/>
</dbReference>